<dbReference type="PRINTS" id="PR00134">
    <property type="entry name" value="GLHYDRLASE10"/>
</dbReference>
<proteinExistence type="evidence at transcript level"/>
<name>G9BY19_9EURO</name>
<dbReference type="GO" id="GO:0045493">
    <property type="term" value="P:xylan catabolic process"/>
    <property type="evidence" value="ECO:0007669"/>
    <property type="project" value="UniProtKB-UniPathway"/>
</dbReference>
<dbReference type="SMART" id="SM00633">
    <property type="entry name" value="Glyco_10"/>
    <property type="match status" value="1"/>
</dbReference>
<evidence type="ECO:0000256" key="13">
    <source>
        <dbReference type="SAM" id="SignalP"/>
    </source>
</evidence>
<feature type="signal peptide" evidence="13">
    <location>
        <begin position="1"/>
        <end position="18"/>
    </location>
</feature>
<dbReference type="InterPro" id="IPR044846">
    <property type="entry name" value="GH10"/>
</dbReference>
<evidence type="ECO:0000256" key="11">
    <source>
        <dbReference type="PROSITE-ProRule" id="PRU10061"/>
    </source>
</evidence>
<evidence type="ECO:0000256" key="5">
    <source>
        <dbReference type="ARBA" id="ARBA00022525"/>
    </source>
</evidence>
<evidence type="ECO:0000256" key="3">
    <source>
        <dbReference type="ARBA" id="ARBA00004851"/>
    </source>
</evidence>
<evidence type="ECO:0000256" key="2">
    <source>
        <dbReference type="ARBA" id="ARBA00004613"/>
    </source>
</evidence>
<evidence type="ECO:0000256" key="6">
    <source>
        <dbReference type="ARBA" id="ARBA00022651"/>
    </source>
</evidence>
<feature type="chain" id="PRO_5003520210" description="Beta-xylanase" evidence="13">
    <location>
        <begin position="19"/>
        <end position="356"/>
    </location>
</feature>
<evidence type="ECO:0000256" key="9">
    <source>
        <dbReference type="ARBA" id="ARBA00023295"/>
    </source>
</evidence>
<comment type="similarity">
    <text evidence="4 12">Belongs to the glycosyl hydrolase 10 (cellulase F) family.</text>
</comment>
<keyword evidence="13" id="KW-0732">Signal</keyword>
<protein>
    <recommendedName>
        <fullName evidence="12">Beta-xylanase</fullName>
        <ecNumber evidence="12">3.2.1.8</ecNumber>
    </recommendedName>
</protein>
<evidence type="ECO:0000256" key="10">
    <source>
        <dbReference type="ARBA" id="ARBA00023326"/>
    </source>
</evidence>
<dbReference type="GO" id="GO:0005576">
    <property type="term" value="C:extracellular region"/>
    <property type="evidence" value="ECO:0007669"/>
    <property type="project" value="UniProtKB-SubCell"/>
</dbReference>
<dbReference type="PANTHER" id="PTHR31490:SF35">
    <property type="entry name" value="ENDO-1,4-BETA-XYLANASE"/>
    <property type="match status" value="1"/>
</dbReference>
<evidence type="ECO:0000313" key="15">
    <source>
        <dbReference type="EMBL" id="AEV41144.1"/>
    </source>
</evidence>
<evidence type="ECO:0000256" key="4">
    <source>
        <dbReference type="ARBA" id="ARBA00007495"/>
    </source>
</evidence>
<dbReference type="PROSITE" id="PS00591">
    <property type="entry name" value="GH10_1"/>
    <property type="match status" value="1"/>
</dbReference>
<sequence length="356" mass="39709">MHLSSTLVAAAVLPLASAQLNELAQKAGKLYFGTATDNDELNNTEYYSIVTDTREFGQLTPANGMKWQFVEPEYNVFNFSDGAVVADLAAKDRQYLRCHNLVWESELAPWVTEMTWDKANFTAMLRQHVIGEVSHWKGRCYAWDVVNEGLNDNGTYRSDIFYDTLGEDYFKVVYQAASEADPGAKLYYNDYNIEYPGPKADAARGIVKMLQDAGIKIDGIGLESHFIVGETPTIDQQISNMEAFTAMGVEVAVTELDIRLELPATAENLAQQSDDYRTTVGACMQVKGCVGMTVWDFYDPFSWVPSTFPGYGDADLYFANFTKHPAYYGVVDALTNNTSKCKSGQHKPKRSKPLDV</sequence>
<organism evidence="15">
    <name type="scientific">Penicillium sp. enrichment culture clone C1</name>
    <dbReference type="NCBI Taxonomy" id="1120563"/>
    <lineage>
        <taxon>Eukaryota</taxon>
        <taxon>Fungi</taxon>
        <taxon>Dikarya</taxon>
        <taxon>Ascomycota</taxon>
        <taxon>Pezizomycotina</taxon>
        <taxon>Eurotiomycetes</taxon>
        <taxon>Eurotiomycetidae</taxon>
        <taxon>Eurotiales</taxon>
        <taxon>Aspergillaceae</taxon>
        <taxon>environmental samples</taxon>
    </lineage>
</organism>
<dbReference type="PROSITE" id="PS51760">
    <property type="entry name" value="GH10_2"/>
    <property type="match status" value="1"/>
</dbReference>
<dbReference type="GO" id="GO:0031176">
    <property type="term" value="F:endo-1,4-beta-xylanase activity"/>
    <property type="evidence" value="ECO:0007669"/>
    <property type="project" value="UniProtKB-EC"/>
</dbReference>
<dbReference type="AlphaFoldDB" id="G9BY19"/>
<evidence type="ECO:0000256" key="12">
    <source>
        <dbReference type="RuleBase" id="RU361174"/>
    </source>
</evidence>
<dbReference type="InterPro" id="IPR017853">
    <property type="entry name" value="GH"/>
</dbReference>
<comment type="subcellular location">
    <subcellularLocation>
        <location evidence="2">Secreted</location>
    </subcellularLocation>
</comment>
<accession>G9BY19</accession>
<dbReference type="UniPathway" id="UPA00114"/>
<keyword evidence="8 12" id="KW-0119">Carbohydrate metabolism</keyword>
<comment type="pathway">
    <text evidence="3">Glycan degradation; xylan degradation.</text>
</comment>
<keyword evidence="5" id="KW-0964">Secreted</keyword>
<evidence type="ECO:0000256" key="8">
    <source>
        <dbReference type="ARBA" id="ARBA00023277"/>
    </source>
</evidence>
<dbReference type="EMBL" id="HQ702190">
    <property type="protein sequence ID" value="AEV41144.1"/>
    <property type="molecule type" value="mRNA"/>
</dbReference>
<dbReference type="Gene3D" id="3.20.20.80">
    <property type="entry name" value="Glycosidases"/>
    <property type="match status" value="1"/>
</dbReference>
<feature type="active site" description="Nucleophile" evidence="11">
    <location>
        <position position="255"/>
    </location>
</feature>
<reference evidence="15" key="1">
    <citation type="submission" date="2010-12" db="EMBL/GenBank/DDBJ databases">
        <title>Cloing, over-expression and characterization of acidophilic xylanase from Penicillium sp. C1.</title>
        <authorList>
            <person name="Cai H."/>
            <person name="Shi P."/>
            <person name="Yao B."/>
            <person name="Yang P."/>
        </authorList>
    </citation>
    <scope>NUCLEOTIDE SEQUENCE</scope>
</reference>
<keyword evidence="7 12" id="KW-0378">Hydrolase</keyword>
<comment type="catalytic activity">
    <reaction evidence="1 12">
        <text>Endohydrolysis of (1-&gt;4)-beta-D-xylosidic linkages in xylans.</text>
        <dbReference type="EC" id="3.2.1.8"/>
    </reaction>
</comment>
<dbReference type="EC" id="3.2.1.8" evidence="12"/>
<evidence type="ECO:0000256" key="7">
    <source>
        <dbReference type="ARBA" id="ARBA00022801"/>
    </source>
</evidence>
<dbReference type="Pfam" id="PF00331">
    <property type="entry name" value="Glyco_hydro_10"/>
    <property type="match status" value="1"/>
</dbReference>
<dbReference type="SUPFAM" id="SSF51445">
    <property type="entry name" value="(Trans)glycosidases"/>
    <property type="match status" value="1"/>
</dbReference>
<keyword evidence="10 12" id="KW-0624">Polysaccharide degradation</keyword>
<gene>
    <name evidence="15" type="primary">xyn10</name>
</gene>
<keyword evidence="6" id="KW-0858">Xylan degradation</keyword>
<dbReference type="InterPro" id="IPR001000">
    <property type="entry name" value="GH10_dom"/>
</dbReference>
<dbReference type="InterPro" id="IPR031158">
    <property type="entry name" value="GH10_AS"/>
</dbReference>
<feature type="domain" description="GH10" evidence="14">
    <location>
        <begin position="17"/>
        <end position="333"/>
    </location>
</feature>
<dbReference type="PANTHER" id="PTHR31490">
    <property type="entry name" value="GLYCOSYL HYDROLASE"/>
    <property type="match status" value="1"/>
</dbReference>
<evidence type="ECO:0000259" key="14">
    <source>
        <dbReference type="PROSITE" id="PS51760"/>
    </source>
</evidence>
<keyword evidence="9 12" id="KW-0326">Glycosidase</keyword>
<evidence type="ECO:0000256" key="1">
    <source>
        <dbReference type="ARBA" id="ARBA00000681"/>
    </source>
</evidence>